<dbReference type="GeneID" id="66128135"/>
<protein>
    <submittedName>
        <fullName evidence="1">Uncharacterized protein</fullName>
    </submittedName>
</protein>
<keyword evidence="4" id="KW-1185">Reference proteome</keyword>
<sequence>MMPEIGNDSKSDTSAIFERNVQPLTGCPPQTCPPHWISDNYTCPILDSTVELLSDQSSLETTEIVEYPHSVNLPSCRKCSRTSISEQTLSDFPSQLHLTQSLRFYSFSDLVEYELQNQSEERVCSATTLLMTRQRQLSETSFYIAC</sequence>
<evidence type="ECO:0000313" key="2">
    <source>
        <dbReference type="EMBL" id="KAG7849723.1"/>
    </source>
</evidence>
<dbReference type="RefSeq" id="XP_043058778.1">
    <property type="nucleotide sequence ID" value="XM_043204743.1"/>
</dbReference>
<dbReference type="EMBL" id="JAHLUX010000008">
    <property type="protein sequence ID" value="KAG7817349.1"/>
    <property type="molecule type" value="Genomic_DNA"/>
</dbReference>
<evidence type="ECO:0000313" key="4">
    <source>
        <dbReference type="Proteomes" id="UP001197328"/>
    </source>
</evidence>
<dbReference type="Proteomes" id="UP001197328">
    <property type="component" value="Unassembled WGS sequence"/>
</dbReference>
<dbReference type="AlphaFoldDB" id="A0AAN6I5F7"/>
<evidence type="ECO:0000313" key="1">
    <source>
        <dbReference type="EMBL" id="KAG7817349.1"/>
    </source>
</evidence>
<organism evidence="1 3">
    <name type="scientific">Pichia angusta</name>
    <name type="common">Yeast</name>
    <name type="synonym">Hansenula polymorpha</name>
    <dbReference type="NCBI Taxonomy" id="870730"/>
    <lineage>
        <taxon>Eukaryota</taxon>
        <taxon>Fungi</taxon>
        <taxon>Dikarya</taxon>
        <taxon>Ascomycota</taxon>
        <taxon>Saccharomycotina</taxon>
        <taxon>Pichiomycetes</taxon>
        <taxon>Pichiales</taxon>
        <taxon>Pichiaceae</taxon>
        <taxon>Ogataea</taxon>
    </lineage>
</organism>
<gene>
    <name evidence="1" type="ORF">KL928_004084</name>
    <name evidence="2" type="ORF">KL940_002753</name>
</gene>
<reference evidence="1 4" key="1">
    <citation type="journal article" date="2021" name="G3 (Bethesda)">
        <title>Genomic diversity, chromosomal rearrangements, and interspecies hybridization in the ogataea polymorpha species complex.</title>
        <authorList>
            <person name="Hanson S.J."/>
            <person name="Cinneide E.O."/>
            <person name="Salzberg L.I."/>
            <person name="Wolfe K.H."/>
            <person name="McGowan J."/>
            <person name="Fitzpatrick D.A."/>
            <person name="Matlin K."/>
        </authorList>
    </citation>
    <scope>NUCLEOTIDE SEQUENCE</scope>
    <source>
        <strain evidence="2">51-138</strain>
        <strain evidence="1">61-244</strain>
    </source>
</reference>
<comment type="caution">
    <text evidence="1">The sequence shown here is derived from an EMBL/GenBank/DDBJ whole genome shotgun (WGS) entry which is preliminary data.</text>
</comment>
<dbReference type="Proteomes" id="UP001196530">
    <property type="component" value="Unassembled WGS sequence"/>
</dbReference>
<dbReference type="EMBL" id="JAHLVD010000006">
    <property type="protein sequence ID" value="KAG7849723.1"/>
    <property type="molecule type" value="Genomic_DNA"/>
</dbReference>
<evidence type="ECO:0000313" key="3">
    <source>
        <dbReference type="Proteomes" id="UP001196530"/>
    </source>
</evidence>
<accession>A0AAN6I5F7</accession>
<name>A0AAN6I5F7_PICAN</name>
<proteinExistence type="predicted"/>